<keyword evidence="1" id="KW-1133">Transmembrane helix</keyword>
<dbReference type="eggNOG" id="COG3295">
    <property type="taxonomic scope" value="Bacteria"/>
</dbReference>
<sequence length="241" mass="26793">MKKRNPTRQWRRWHRWLGLAVALPVLVLSITGVMLNHIESLGWSSKPMSPLLARWYGAPVPSDIRGYFLEGQWYAELNERLYVDGADTLHCTPPLHGVARHNGLLIVGCGQELMLLDGNGQLVERIGKAYGLPVFENLGSDDTGLILDTGDALLRYDVDQLMASPYQGDWQQLDARPLPNGLEKALIDQSVPPSLTWQRLLLDLHAGRIAGLAGQLVMDFAALVLTILAITGTVIWSRSRR</sequence>
<protein>
    <recommendedName>
        <fullName evidence="4">PepSY-associated TM helix domain-containing protein</fullName>
    </recommendedName>
</protein>
<accession>A0A095SL61</accession>
<dbReference type="InterPro" id="IPR032307">
    <property type="entry name" value="PepSY_TM-like_2"/>
</dbReference>
<comment type="caution">
    <text evidence="2">The sequence shown here is derived from an EMBL/GenBank/DDBJ whole genome shotgun (WGS) entry which is preliminary data.</text>
</comment>
<dbReference type="EMBL" id="ARXV01000004">
    <property type="protein sequence ID" value="KGD65322.1"/>
    <property type="molecule type" value="Genomic_DNA"/>
</dbReference>
<dbReference type="Proteomes" id="UP000029444">
    <property type="component" value="Unassembled WGS sequence"/>
</dbReference>
<proteinExistence type="predicted"/>
<dbReference type="PATRIC" id="fig|1177154.3.peg.1235"/>
<dbReference type="AlphaFoldDB" id="A0A095SL61"/>
<dbReference type="RefSeq" id="WP_035231343.1">
    <property type="nucleotide sequence ID" value="NZ_ARXV01000004.1"/>
</dbReference>
<keyword evidence="1" id="KW-0472">Membrane</keyword>
<dbReference type="STRING" id="1177154.Y5S_01215"/>
<dbReference type="InterPro" id="IPR005625">
    <property type="entry name" value="PepSY-ass_TM"/>
</dbReference>
<dbReference type="PANTHER" id="PTHR40115">
    <property type="entry name" value="INNER MEMBRANE PROTEIN WITH PEPSY TM HELIX"/>
    <property type="match status" value="1"/>
</dbReference>
<dbReference type="Pfam" id="PF03929">
    <property type="entry name" value="PepSY_TM"/>
    <property type="match status" value="1"/>
</dbReference>
<evidence type="ECO:0000313" key="3">
    <source>
        <dbReference type="Proteomes" id="UP000029444"/>
    </source>
</evidence>
<organism evidence="2 3">
    <name type="scientific">Alcanivorax nanhaiticus</name>
    <dbReference type="NCBI Taxonomy" id="1177154"/>
    <lineage>
        <taxon>Bacteria</taxon>
        <taxon>Pseudomonadati</taxon>
        <taxon>Pseudomonadota</taxon>
        <taxon>Gammaproteobacteria</taxon>
        <taxon>Oceanospirillales</taxon>
        <taxon>Alcanivoracaceae</taxon>
        <taxon>Alcanivorax</taxon>
    </lineage>
</organism>
<gene>
    <name evidence="2" type="ORF">Y5S_01215</name>
</gene>
<evidence type="ECO:0000313" key="2">
    <source>
        <dbReference type="EMBL" id="KGD65322.1"/>
    </source>
</evidence>
<feature type="transmembrane region" description="Helical" evidence="1">
    <location>
        <begin position="216"/>
        <end position="236"/>
    </location>
</feature>
<keyword evidence="3" id="KW-1185">Reference proteome</keyword>
<evidence type="ECO:0008006" key="4">
    <source>
        <dbReference type="Google" id="ProtNLM"/>
    </source>
</evidence>
<dbReference type="PANTHER" id="PTHR40115:SF1">
    <property type="entry name" value="INNER MEMBRANE PROTEIN WITH PEPSY TM HELIX"/>
    <property type="match status" value="1"/>
</dbReference>
<keyword evidence="1" id="KW-0812">Transmembrane</keyword>
<reference evidence="2 3" key="1">
    <citation type="submission" date="2012-09" db="EMBL/GenBank/DDBJ databases">
        <title>Genome Sequence of alkane-degrading Bacterium Alcanivorax sp. 19-m-6.</title>
        <authorList>
            <person name="Lai Q."/>
            <person name="Shao Z."/>
        </authorList>
    </citation>
    <scope>NUCLEOTIDE SEQUENCE [LARGE SCALE GENOMIC DNA]</scope>
    <source>
        <strain evidence="2 3">19-m-6</strain>
    </source>
</reference>
<name>A0A095SL61_9GAMM</name>
<evidence type="ECO:0000256" key="1">
    <source>
        <dbReference type="SAM" id="Phobius"/>
    </source>
</evidence>
<dbReference type="OrthoDB" id="9204737at2"/>